<accession>A0A4R1J7N7</accession>
<evidence type="ECO:0000256" key="2">
    <source>
        <dbReference type="ARBA" id="ARBA00012438"/>
    </source>
</evidence>
<comment type="caution">
    <text evidence="8">The sequence shown here is derived from an EMBL/GenBank/DDBJ whole genome shotgun (WGS) entry which is preliminary data.</text>
</comment>
<dbReference type="InterPro" id="IPR036890">
    <property type="entry name" value="HATPase_C_sf"/>
</dbReference>
<dbReference type="RefSeq" id="WP_131914164.1">
    <property type="nucleotide sequence ID" value="NZ_OU594967.1"/>
</dbReference>
<dbReference type="PANTHER" id="PTHR45453:SF1">
    <property type="entry name" value="PHOSPHATE REGULON SENSOR PROTEIN PHOR"/>
    <property type="match status" value="1"/>
</dbReference>
<dbReference type="SUPFAM" id="SSF55874">
    <property type="entry name" value="ATPase domain of HSP90 chaperone/DNA topoisomerase II/histidine kinase"/>
    <property type="match status" value="1"/>
</dbReference>
<keyword evidence="3" id="KW-0597">Phosphoprotein</keyword>
<dbReference type="PROSITE" id="PS50109">
    <property type="entry name" value="HIS_KIN"/>
    <property type="match status" value="1"/>
</dbReference>
<sequence>MDCTDSLDLSAVMATTLHDMKNELTLFNQSIETIANKTYTNESERQQELTHLREQSEHMSIMLTQALTMYKNQGNNLAINIEEVFIRDLLDDVKARFHWVTLRRGINIEIICDEDLFWYCDNQLISYTLNDIISNALRFVEKNIQIIAQTADNKLEISILDDGIGFNSDIIKSVQDISLKPRKSSSNHSGLGLFFAQLTAQAHHKADRHGEITLTNGGDLGGGIFTLHLP</sequence>
<dbReference type="EC" id="2.7.13.3" evidence="2"/>
<dbReference type="InterPro" id="IPR003594">
    <property type="entry name" value="HATPase_dom"/>
</dbReference>
<dbReference type="GO" id="GO:0000155">
    <property type="term" value="F:phosphorelay sensor kinase activity"/>
    <property type="evidence" value="ECO:0007669"/>
    <property type="project" value="TreeGrafter"/>
</dbReference>
<evidence type="ECO:0000313" key="9">
    <source>
        <dbReference type="Proteomes" id="UP000295565"/>
    </source>
</evidence>
<evidence type="ECO:0000259" key="7">
    <source>
        <dbReference type="PROSITE" id="PS50109"/>
    </source>
</evidence>
<organism evidence="8 9">
    <name type="scientific">Celerinatantimonas diazotrophica</name>
    <dbReference type="NCBI Taxonomy" id="412034"/>
    <lineage>
        <taxon>Bacteria</taxon>
        <taxon>Pseudomonadati</taxon>
        <taxon>Pseudomonadota</taxon>
        <taxon>Gammaproteobacteria</taxon>
        <taxon>Celerinatantimonadaceae</taxon>
        <taxon>Celerinatantimonas</taxon>
    </lineage>
</organism>
<keyword evidence="6" id="KW-0902">Two-component regulatory system</keyword>
<dbReference type="OrthoDB" id="9811306at2"/>
<dbReference type="InterPro" id="IPR005467">
    <property type="entry name" value="His_kinase_dom"/>
</dbReference>
<comment type="catalytic activity">
    <reaction evidence="1">
        <text>ATP + protein L-histidine = ADP + protein N-phospho-L-histidine.</text>
        <dbReference type="EC" id="2.7.13.3"/>
    </reaction>
</comment>
<proteinExistence type="predicted"/>
<dbReference type="PANTHER" id="PTHR45453">
    <property type="entry name" value="PHOSPHATE REGULON SENSOR PROTEIN PHOR"/>
    <property type="match status" value="1"/>
</dbReference>
<protein>
    <recommendedName>
        <fullName evidence="2">histidine kinase</fullName>
        <ecNumber evidence="2">2.7.13.3</ecNumber>
    </recommendedName>
</protein>
<keyword evidence="4" id="KW-0808">Transferase</keyword>
<dbReference type="Pfam" id="PF02518">
    <property type="entry name" value="HATPase_c"/>
    <property type="match status" value="1"/>
</dbReference>
<dbReference type="Proteomes" id="UP000295565">
    <property type="component" value="Unassembled WGS sequence"/>
</dbReference>
<evidence type="ECO:0000256" key="3">
    <source>
        <dbReference type="ARBA" id="ARBA00022553"/>
    </source>
</evidence>
<dbReference type="InterPro" id="IPR050351">
    <property type="entry name" value="BphY/WalK/GraS-like"/>
</dbReference>
<dbReference type="GO" id="GO:0004721">
    <property type="term" value="F:phosphoprotein phosphatase activity"/>
    <property type="evidence" value="ECO:0007669"/>
    <property type="project" value="TreeGrafter"/>
</dbReference>
<reference evidence="8 9" key="1">
    <citation type="submission" date="2019-03" db="EMBL/GenBank/DDBJ databases">
        <title>Genomic Encyclopedia of Type Strains, Phase IV (KMG-IV): sequencing the most valuable type-strain genomes for metagenomic binning, comparative biology and taxonomic classification.</title>
        <authorList>
            <person name="Goeker M."/>
        </authorList>
    </citation>
    <scope>NUCLEOTIDE SEQUENCE [LARGE SCALE GENOMIC DNA]</scope>
    <source>
        <strain evidence="8 9">DSM 18577</strain>
    </source>
</reference>
<feature type="domain" description="Histidine kinase" evidence="7">
    <location>
        <begin position="15"/>
        <end position="230"/>
    </location>
</feature>
<dbReference type="EMBL" id="SMGD01000018">
    <property type="protein sequence ID" value="TCK46472.1"/>
    <property type="molecule type" value="Genomic_DNA"/>
</dbReference>
<dbReference type="Gene3D" id="3.30.565.10">
    <property type="entry name" value="Histidine kinase-like ATPase, C-terminal domain"/>
    <property type="match status" value="1"/>
</dbReference>
<evidence type="ECO:0000256" key="1">
    <source>
        <dbReference type="ARBA" id="ARBA00000085"/>
    </source>
</evidence>
<gene>
    <name evidence="8" type="ORF">EV690_3418</name>
</gene>
<evidence type="ECO:0000256" key="4">
    <source>
        <dbReference type="ARBA" id="ARBA00022679"/>
    </source>
</evidence>
<evidence type="ECO:0000256" key="6">
    <source>
        <dbReference type="ARBA" id="ARBA00023012"/>
    </source>
</evidence>
<dbReference type="GO" id="GO:0016036">
    <property type="term" value="P:cellular response to phosphate starvation"/>
    <property type="evidence" value="ECO:0007669"/>
    <property type="project" value="TreeGrafter"/>
</dbReference>
<keyword evidence="9" id="KW-1185">Reference proteome</keyword>
<dbReference type="GO" id="GO:0005886">
    <property type="term" value="C:plasma membrane"/>
    <property type="evidence" value="ECO:0007669"/>
    <property type="project" value="TreeGrafter"/>
</dbReference>
<evidence type="ECO:0000256" key="5">
    <source>
        <dbReference type="ARBA" id="ARBA00022777"/>
    </source>
</evidence>
<dbReference type="AlphaFoldDB" id="A0A4R1J7N7"/>
<evidence type="ECO:0000313" key="8">
    <source>
        <dbReference type="EMBL" id="TCK46472.1"/>
    </source>
</evidence>
<keyword evidence="5 8" id="KW-0418">Kinase</keyword>
<name>A0A4R1J7N7_9GAMM</name>